<dbReference type="GO" id="GO:0006508">
    <property type="term" value="P:proteolysis"/>
    <property type="evidence" value="ECO:0007669"/>
    <property type="project" value="InterPro"/>
</dbReference>
<dbReference type="Pfam" id="PF00675">
    <property type="entry name" value="Peptidase_M16"/>
    <property type="match status" value="1"/>
</dbReference>
<feature type="domain" description="Peptidase M16 C-terminal" evidence="5">
    <location>
        <begin position="197"/>
        <end position="373"/>
    </location>
</feature>
<proteinExistence type="inferred from homology"/>
<dbReference type="InterPro" id="IPR011765">
    <property type="entry name" value="Pept_M16_N"/>
</dbReference>
<dbReference type="PANTHER" id="PTHR11851:SF49">
    <property type="entry name" value="MITOCHONDRIAL-PROCESSING PEPTIDASE SUBUNIT ALPHA"/>
    <property type="match status" value="1"/>
</dbReference>
<reference evidence="6" key="2">
    <citation type="submission" date="2021-04" db="EMBL/GenBank/DDBJ databases">
        <authorList>
            <person name="Gilroy R."/>
        </authorList>
    </citation>
    <scope>NUCLEOTIDE SEQUENCE</scope>
    <source>
        <strain evidence="6">ChiHecec2B26-446</strain>
    </source>
</reference>
<evidence type="ECO:0000313" key="7">
    <source>
        <dbReference type="Proteomes" id="UP000886752"/>
    </source>
</evidence>
<feature type="domain" description="Peptidase M16 N-terminal" evidence="4">
    <location>
        <begin position="51"/>
        <end position="190"/>
    </location>
</feature>
<accession>A0A9D1PXM1</accession>
<comment type="similarity">
    <text evidence="2 3">Belongs to the peptidase M16 family.</text>
</comment>
<evidence type="ECO:0000259" key="4">
    <source>
        <dbReference type="Pfam" id="PF00675"/>
    </source>
</evidence>
<comment type="caution">
    <text evidence="6">The sequence shown here is derived from an EMBL/GenBank/DDBJ whole genome shotgun (WGS) entry which is preliminary data.</text>
</comment>
<evidence type="ECO:0000256" key="2">
    <source>
        <dbReference type="ARBA" id="ARBA00007261"/>
    </source>
</evidence>
<dbReference type="PANTHER" id="PTHR11851">
    <property type="entry name" value="METALLOPROTEASE"/>
    <property type="match status" value="1"/>
</dbReference>
<evidence type="ECO:0000259" key="5">
    <source>
        <dbReference type="Pfam" id="PF05193"/>
    </source>
</evidence>
<comment type="cofactor">
    <cofactor evidence="1">
        <name>Zn(2+)</name>
        <dbReference type="ChEBI" id="CHEBI:29105"/>
    </cofactor>
</comment>
<dbReference type="SUPFAM" id="SSF63411">
    <property type="entry name" value="LuxS/MPP-like metallohydrolase"/>
    <property type="match status" value="4"/>
</dbReference>
<gene>
    <name evidence="6" type="ORF">H9894_04290</name>
</gene>
<organism evidence="6 7">
    <name type="scientific">Candidatus Desulfovibrio intestinipullorum</name>
    <dbReference type="NCBI Taxonomy" id="2838536"/>
    <lineage>
        <taxon>Bacteria</taxon>
        <taxon>Pseudomonadati</taxon>
        <taxon>Thermodesulfobacteriota</taxon>
        <taxon>Desulfovibrionia</taxon>
        <taxon>Desulfovibrionales</taxon>
        <taxon>Desulfovibrionaceae</taxon>
        <taxon>Desulfovibrio</taxon>
    </lineage>
</organism>
<protein>
    <submittedName>
        <fullName evidence="6">Insulinase family protein</fullName>
    </submittedName>
</protein>
<dbReference type="Proteomes" id="UP000886752">
    <property type="component" value="Unassembled WGS sequence"/>
</dbReference>
<sequence length="873" mass="96728">MILLSGHVQAAPKTQGAQPDAGTLPFAVAAESEARFTLANGLSVYLIRDARFPMVCTRLYVRTGSSHERPQEFGISHVLEHMVFKGTTSRPKGQIAREVESLGGYLNAYTSFDKTCYLTDMPSRHWQTGIDIVRDMAFHPLLDAEELEREKPVIISELEGNEDEPSYRLFLDLQKASLAQTPYAHPIIGTRESVRAVTTKALQDYIDRWYQPANMLLVVAGDIDLARVQDYVRQSFASLTNTDEFTAEDPIDVQSLKGEERVAVARGKWNKVYLGLAVAVPGVKDYASLNLDLLSYVLAGDGTSYFERKYRHDQQLVDSISVSNMSFSRLGMFSVMAVLDADKVESFFSQLIRDLAGLNVRNFTAGELQRAKFNIEDAYDRSSETLNGLASWRAQMEFEMGGRQGEANMRLALRALDYDDMEATCRQYIRPEAVTVRVLAPEQAKLPDLAAILDREWPAASTATRAASRAEKSAREQIRLDNGVELVLLPDTTIPYVSVSMMSTGGNALQTPEEGGLATLTANLLTDGCGDMDRVTFEKRLAEKALAIGTKTGRQSFAISGTGPARYTADLLALMKEVFTAPRFEEKEFVRERKDMESARVLRDDDPMGKLSARLWPTLFGSHPYGQDPLGTSESLARLTPASAAAFWDRQKARPWVVVFAGTFDREQVLAWAGSLPKASAEPVRVEAPVWSREKSLTLHVPDKNKAHLVELYPTVAQTHADAPALMLLQAVLSGQSGLLFAQMRDKDSIGYTVAAQNVFFPEAGLTLFYTGTSPDRIEAASQGFARILDDLRKKDLPPALLEAGCNVLEGKYIRSRQSLSSRASEAAREVLLNLPVDYARTLIEKTRTLTPQDLRTVVTRYFHDGYTAVARP</sequence>
<reference evidence="6" key="1">
    <citation type="journal article" date="2021" name="PeerJ">
        <title>Extensive microbial diversity within the chicken gut microbiome revealed by metagenomics and culture.</title>
        <authorList>
            <person name="Gilroy R."/>
            <person name="Ravi A."/>
            <person name="Getino M."/>
            <person name="Pursley I."/>
            <person name="Horton D.L."/>
            <person name="Alikhan N.F."/>
            <person name="Baker D."/>
            <person name="Gharbi K."/>
            <person name="Hall N."/>
            <person name="Watson M."/>
            <person name="Adriaenssens E.M."/>
            <person name="Foster-Nyarko E."/>
            <person name="Jarju S."/>
            <person name="Secka A."/>
            <person name="Antonio M."/>
            <person name="Oren A."/>
            <person name="Chaudhuri R.R."/>
            <person name="La Ragione R."/>
            <person name="Hildebrand F."/>
            <person name="Pallen M.J."/>
        </authorList>
    </citation>
    <scope>NUCLEOTIDE SEQUENCE</scope>
    <source>
        <strain evidence="6">ChiHecec2B26-446</strain>
    </source>
</reference>
<evidence type="ECO:0000256" key="3">
    <source>
        <dbReference type="RuleBase" id="RU004447"/>
    </source>
</evidence>
<dbReference type="GO" id="GO:0004222">
    <property type="term" value="F:metalloendopeptidase activity"/>
    <property type="evidence" value="ECO:0007669"/>
    <property type="project" value="InterPro"/>
</dbReference>
<evidence type="ECO:0000313" key="6">
    <source>
        <dbReference type="EMBL" id="HIW00388.1"/>
    </source>
</evidence>
<dbReference type="EMBL" id="DXHV01000045">
    <property type="protein sequence ID" value="HIW00388.1"/>
    <property type="molecule type" value="Genomic_DNA"/>
</dbReference>
<evidence type="ECO:0000256" key="1">
    <source>
        <dbReference type="ARBA" id="ARBA00001947"/>
    </source>
</evidence>
<dbReference type="Gene3D" id="3.30.830.10">
    <property type="entry name" value="Metalloenzyme, LuxS/M16 peptidase-like"/>
    <property type="match status" value="4"/>
</dbReference>
<feature type="domain" description="Peptidase M16 C-terminal" evidence="5">
    <location>
        <begin position="657"/>
        <end position="807"/>
    </location>
</feature>
<dbReference type="InterPro" id="IPR011249">
    <property type="entry name" value="Metalloenz_LuxS/M16"/>
</dbReference>
<dbReference type="GO" id="GO:0046872">
    <property type="term" value="F:metal ion binding"/>
    <property type="evidence" value="ECO:0007669"/>
    <property type="project" value="InterPro"/>
</dbReference>
<dbReference type="InterPro" id="IPR007863">
    <property type="entry name" value="Peptidase_M16_C"/>
</dbReference>
<dbReference type="PROSITE" id="PS00143">
    <property type="entry name" value="INSULINASE"/>
    <property type="match status" value="1"/>
</dbReference>
<name>A0A9D1PXM1_9BACT</name>
<dbReference type="InterPro" id="IPR001431">
    <property type="entry name" value="Pept_M16_Zn_BS"/>
</dbReference>
<dbReference type="AlphaFoldDB" id="A0A9D1PXM1"/>
<dbReference type="InterPro" id="IPR050361">
    <property type="entry name" value="MPP/UQCRC_Complex"/>
</dbReference>
<dbReference type="Pfam" id="PF05193">
    <property type="entry name" value="Peptidase_M16_C"/>
    <property type="match status" value="2"/>
</dbReference>